<evidence type="ECO:0000313" key="3">
    <source>
        <dbReference type="Proteomes" id="UP000051155"/>
    </source>
</evidence>
<dbReference type="STRING" id="1423812.FD20_GL001176"/>
<protein>
    <recommendedName>
        <fullName evidence="4">Holin</fullName>
    </recommendedName>
</protein>
<comment type="caution">
    <text evidence="2">The sequence shown here is derived from an EMBL/GenBank/DDBJ whole genome shotgun (WGS) entry which is preliminary data.</text>
</comment>
<evidence type="ECO:0000313" key="2">
    <source>
        <dbReference type="EMBL" id="KRL36632.1"/>
    </source>
</evidence>
<feature type="coiled-coil region" evidence="1">
    <location>
        <begin position="112"/>
        <end position="153"/>
    </location>
</feature>
<keyword evidence="3" id="KW-1185">Reference proteome</keyword>
<name>A0A0R1Q6Z7_9LACO</name>
<dbReference type="PATRIC" id="fig|1423812.3.peg.1256"/>
<accession>A0A0R1Q6Z7</accession>
<sequence>MNDIAQLIITIAVAAIPVVGSFVSKALVNNKTAIAVLNAIEPLAKDGVVAVEKLGVDQYLEGELKKSKAVQFVIEGLNKIGLTKADEDIVANAVERAYADLSADLEKVYPQKTEAELTANEKATQKKELEDQIAKEQQELQNKQQKLAAMQNV</sequence>
<keyword evidence="1" id="KW-0175">Coiled coil</keyword>
<dbReference type="Proteomes" id="UP000051155">
    <property type="component" value="Unassembled WGS sequence"/>
</dbReference>
<reference evidence="2 3" key="1">
    <citation type="journal article" date="2015" name="Genome Announc.">
        <title>Expanding the biotechnology potential of lactobacilli through comparative genomics of 213 strains and associated genera.</title>
        <authorList>
            <person name="Sun Z."/>
            <person name="Harris H.M."/>
            <person name="McCann A."/>
            <person name="Guo C."/>
            <person name="Argimon S."/>
            <person name="Zhang W."/>
            <person name="Yang X."/>
            <person name="Jeffery I.B."/>
            <person name="Cooney J.C."/>
            <person name="Kagawa T.F."/>
            <person name="Liu W."/>
            <person name="Song Y."/>
            <person name="Salvetti E."/>
            <person name="Wrobel A."/>
            <person name="Rasinkangas P."/>
            <person name="Parkhill J."/>
            <person name="Rea M.C."/>
            <person name="O'Sullivan O."/>
            <person name="Ritari J."/>
            <person name="Douillard F.P."/>
            <person name="Paul Ross R."/>
            <person name="Yang R."/>
            <person name="Briner A.E."/>
            <person name="Felis G.E."/>
            <person name="de Vos W.M."/>
            <person name="Barrangou R."/>
            <person name="Klaenhammer T.R."/>
            <person name="Caufield P.W."/>
            <person name="Cui Y."/>
            <person name="Zhang H."/>
            <person name="O'Toole P.W."/>
        </authorList>
    </citation>
    <scope>NUCLEOTIDE SEQUENCE [LARGE SCALE GENOMIC DNA]</scope>
    <source>
        <strain evidence="2 3">DSM 19971</strain>
    </source>
</reference>
<evidence type="ECO:0008006" key="4">
    <source>
        <dbReference type="Google" id="ProtNLM"/>
    </source>
</evidence>
<dbReference type="EMBL" id="AZEG01000024">
    <property type="protein sequence ID" value="KRL36632.1"/>
    <property type="molecule type" value="Genomic_DNA"/>
</dbReference>
<evidence type="ECO:0000256" key="1">
    <source>
        <dbReference type="SAM" id="Coils"/>
    </source>
</evidence>
<proteinExistence type="predicted"/>
<dbReference type="RefSeq" id="WP_057738175.1">
    <property type="nucleotide sequence ID" value="NZ_AZEG01000024.1"/>
</dbReference>
<gene>
    <name evidence="2" type="ORF">FD20_GL001176</name>
</gene>
<dbReference type="AlphaFoldDB" id="A0A0R1Q6Z7"/>
<organism evidence="2 3">
    <name type="scientific">Liquorilactobacillus uvarum DSM 19971</name>
    <dbReference type="NCBI Taxonomy" id="1423812"/>
    <lineage>
        <taxon>Bacteria</taxon>
        <taxon>Bacillati</taxon>
        <taxon>Bacillota</taxon>
        <taxon>Bacilli</taxon>
        <taxon>Lactobacillales</taxon>
        <taxon>Lactobacillaceae</taxon>
        <taxon>Liquorilactobacillus</taxon>
    </lineage>
</organism>
<dbReference type="OrthoDB" id="2144135at2"/>